<evidence type="ECO:0000313" key="2">
    <source>
        <dbReference type="EMBL" id="NNH14058.1"/>
    </source>
</evidence>
<accession>A0A849BJ68</accession>
<reference evidence="2 3" key="1">
    <citation type="submission" date="2020-05" db="EMBL/GenBank/DDBJ databases">
        <title>MicrobeNet Type strains.</title>
        <authorList>
            <person name="Nicholson A.C."/>
        </authorList>
    </citation>
    <scope>NUCLEOTIDE SEQUENCE [LARGE SCALE GENOMIC DNA]</scope>
    <source>
        <strain evidence="2 3">ATCC 700815</strain>
    </source>
</reference>
<gene>
    <name evidence="2" type="ORF">HLB16_24730</name>
</gene>
<sequence>MYSLNTTAARQADQRSERITEIGKYIGVFTRAEDVESTKGTRGIDFAFQTDAKQTANFTLWTLNADGKELFGYKQLQALMTCLRVKHLETKTAIVKKWDRVANQVLDVEADIFEDLMDRPIGILFETEEYEKNDGSLGLKVVPAAFFDADTELMASEILDKKVQPAQLAKMLPTLKHRPLKKAVATQQRHASPAPSGGGFDDMDDDIPF</sequence>
<evidence type="ECO:0000256" key="1">
    <source>
        <dbReference type="SAM" id="MobiDB-lite"/>
    </source>
</evidence>
<dbReference type="Proteomes" id="UP000542973">
    <property type="component" value="Unassembled WGS sequence"/>
</dbReference>
<proteinExistence type="predicted"/>
<evidence type="ECO:0008006" key="4">
    <source>
        <dbReference type="Google" id="ProtNLM"/>
    </source>
</evidence>
<dbReference type="RefSeq" id="WP_151022327.1">
    <property type="nucleotide sequence ID" value="NZ_JABEMD010000073.1"/>
</dbReference>
<comment type="caution">
    <text evidence="2">The sequence shown here is derived from an EMBL/GenBank/DDBJ whole genome shotgun (WGS) entry which is preliminary data.</text>
</comment>
<protein>
    <recommendedName>
        <fullName evidence="4">DUF669 domain-containing protein</fullName>
    </recommendedName>
</protein>
<dbReference type="AlphaFoldDB" id="A0A849BJ68"/>
<feature type="region of interest" description="Disordered" evidence="1">
    <location>
        <begin position="185"/>
        <end position="209"/>
    </location>
</feature>
<evidence type="ECO:0000313" key="3">
    <source>
        <dbReference type="Proteomes" id="UP000542973"/>
    </source>
</evidence>
<dbReference type="EMBL" id="JABEMD010000073">
    <property type="protein sequence ID" value="NNH14058.1"/>
    <property type="molecule type" value="Genomic_DNA"/>
</dbReference>
<organism evidence="2 3">
    <name type="scientific">Cupriavidus gilardii</name>
    <dbReference type="NCBI Taxonomy" id="82541"/>
    <lineage>
        <taxon>Bacteria</taxon>
        <taxon>Pseudomonadati</taxon>
        <taxon>Pseudomonadota</taxon>
        <taxon>Betaproteobacteria</taxon>
        <taxon>Burkholderiales</taxon>
        <taxon>Burkholderiaceae</taxon>
        <taxon>Cupriavidus</taxon>
    </lineage>
</organism>
<name>A0A849BJ68_9BURK</name>